<evidence type="ECO:0000313" key="2">
    <source>
        <dbReference type="Proteomes" id="UP000814033"/>
    </source>
</evidence>
<keyword evidence="2" id="KW-1185">Reference proteome</keyword>
<comment type="caution">
    <text evidence="1">The sequence shown here is derived from an EMBL/GenBank/DDBJ whole genome shotgun (WGS) entry which is preliminary data.</text>
</comment>
<accession>A0ACB8S055</accession>
<reference evidence="1" key="2">
    <citation type="journal article" date="2022" name="New Phytol.">
        <title>Evolutionary transition to the ectomycorrhizal habit in the genomes of a hyperdiverse lineage of mushroom-forming fungi.</title>
        <authorList>
            <person name="Looney B."/>
            <person name="Miyauchi S."/>
            <person name="Morin E."/>
            <person name="Drula E."/>
            <person name="Courty P.E."/>
            <person name="Kohler A."/>
            <person name="Kuo A."/>
            <person name="LaButti K."/>
            <person name="Pangilinan J."/>
            <person name="Lipzen A."/>
            <person name="Riley R."/>
            <person name="Andreopoulos W."/>
            <person name="He G."/>
            <person name="Johnson J."/>
            <person name="Nolan M."/>
            <person name="Tritt A."/>
            <person name="Barry K.W."/>
            <person name="Grigoriev I.V."/>
            <person name="Nagy L.G."/>
            <person name="Hibbett D."/>
            <person name="Henrissat B."/>
            <person name="Matheny P.B."/>
            <person name="Labbe J."/>
            <person name="Martin F.M."/>
        </authorList>
    </citation>
    <scope>NUCLEOTIDE SEQUENCE</scope>
    <source>
        <strain evidence="1">FP105234-sp</strain>
    </source>
</reference>
<proteinExistence type="predicted"/>
<organism evidence="1 2">
    <name type="scientific">Auriscalpium vulgare</name>
    <dbReference type="NCBI Taxonomy" id="40419"/>
    <lineage>
        <taxon>Eukaryota</taxon>
        <taxon>Fungi</taxon>
        <taxon>Dikarya</taxon>
        <taxon>Basidiomycota</taxon>
        <taxon>Agaricomycotina</taxon>
        <taxon>Agaricomycetes</taxon>
        <taxon>Russulales</taxon>
        <taxon>Auriscalpiaceae</taxon>
        <taxon>Auriscalpium</taxon>
    </lineage>
</organism>
<protein>
    <submittedName>
        <fullName evidence="1">Uncharacterized protein</fullName>
    </submittedName>
</protein>
<dbReference type="Proteomes" id="UP000814033">
    <property type="component" value="Unassembled WGS sequence"/>
</dbReference>
<sequence>MTRYTNFGRKRTYVEATFGSHNHGEPVLGEASTSALPRLLADEASPEPVVDEGEPAKKRRKRSRKPKPAAEDAHARREERVDGAESGQEVEGVETGGQDPKVPEVQEKQTGWKKSKDIAEKALASEQRRLKRLADRHANTICFACRESGHAAKDCPSFTAEKPGSGKGKGKDVVGICYRCGSNKHTLSRCRKPANAANPLPFASCFVCAGKGHLASACPQNKSKGVYPNGGSCKLCGETAHLAKDCGLRKPEVVARAAFLGTGREAGPDEDDFHTLRRRTAEVDRDEQGDVRARKDARVRVGAHSGVVKAFGAMPQVRKVKVVNF</sequence>
<name>A0ACB8S055_9AGAM</name>
<evidence type="ECO:0000313" key="1">
    <source>
        <dbReference type="EMBL" id="KAI0049864.1"/>
    </source>
</evidence>
<gene>
    <name evidence="1" type="ORF">FA95DRAFT_1581497</name>
</gene>
<dbReference type="EMBL" id="MU275868">
    <property type="protein sequence ID" value="KAI0049864.1"/>
    <property type="molecule type" value="Genomic_DNA"/>
</dbReference>
<reference evidence="1" key="1">
    <citation type="submission" date="2021-02" db="EMBL/GenBank/DDBJ databases">
        <authorList>
            <consortium name="DOE Joint Genome Institute"/>
            <person name="Ahrendt S."/>
            <person name="Looney B.P."/>
            <person name="Miyauchi S."/>
            <person name="Morin E."/>
            <person name="Drula E."/>
            <person name="Courty P.E."/>
            <person name="Chicoki N."/>
            <person name="Fauchery L."/>
            <person name="Kohler A."/>
            <person name="Kuo A."/>
            <person name="Labutti K."/>
            <person name="Pangilinan J."/>
            <person name="Lipzen A."/>
            <person name="Riley R."/>
            <person name="Andreopoulos W."/>
            <person name="He G."/>
            <person name="Johnson J."/>
            <person name="Barry K.W."/>
            <person name="Grigoriev I.V."/>
            <person name="Nagy L."/>
            <person name="Hibbett D."/>
            <person name="Henrissat B."/>
            <person name="Matheny P.B."/>
            <person name="Labbe J."/>
            <person name="Martin F."/>
        </authorList>
    </citation>
    <scope>NUCLEOTIDE SEQUENCE</scope>
    <source>
        <strain evidence="1">FP105234-sp</strain>
    </source>
</reference>